<evidence type="ECO:0000256" key="1">
    <source>
        <dbReference type="ARBA" id="ARBA00001933"/>
    </source>
</evidence>
<name>A0A4Q7ME14_9MICO</name>
<dbReference type="NCBIfam" id="TIGR01326">
    <property type="entry name" value="OAH_OAS_sulfhy"/>
    <property type="match status" value="1"/>
</dbReference>
<dbReference type="InterPro" id="IPR015421">
    <property type="entry name" value="PyrdxlP-dep_Trfase_major"/>
</dbReference>
<keyword evidence="4 5" id="KW-0663">Pyridoxal phosphate</keyword>
<dbReference type="PIRSF" id="PIRSF001434">
    <property type="entry name" value="CGS"/>
    <property type="match status" value="1"/>
</dbReference>
<dbReference type="AlphaFoldDB" id="A0A4Q7ME14"/>
<evidence type="ECO:0000256" key="2">
    <source>
        <dbReference type="ARBA" id="ARBA00009077"/>
    </source>
</evidence>
<dbReference type="PROSITE" id="PS00868">
    <property type="entry name" value="CYS_MET_METAB_PP"/>
    <property type="match status" value="1"/>
</dbReference>
<dbReference type="Proteomes" id="UP000293289">
    <property type="component" value="Unassembled WGS sequence"/>
</dbReference>
<dbReference type="GO" id="GO:0005737">
    <property type="term" value="C:cytoplasm"/>
    <property type="evidence" value="ECO:0007669"/>
    <property type="project" value="TreeGrafter"/>
</dbReference>
<keyword evidence="8" id="KW-1185">Reference proteome</keyword>
<dbReference type="FunFam" id="3.40.640.10:FF:000035">
    <property type="entry name" value="O-succinylhomoserine sulfhydrylase"/>
    <property type="match status" value="1"/>
</dbReference>
<dbReference type="EMBL" id="SGWY01000002">
    <property type="protein sequence ID" value="RZS65623.1"/>
    <property type="molecule type" value="Genomic_DNA"/>
</dbReference>
<comment type="cofactor">
    <cofactor evidence="1 6">
        <name>pyridoxal 5'-phosphate</name>
        <dbReference type="ChEBI" id="CHEBI:597326"/>
    </cofactor>
</comment>
<proteinExistence type="inferred from homology"/>
<dbReference type="GO" id="GO:0019346">
    <property type="term" value="P:transsulfuration"/>
    <property type="evidence" value="ECO:0007669"/>
    <property type="project" value="InterPro"/>
</dbReference>
<dbReference type="Gene3D" id="3.90.1150.10">
    <property type="entry name" value="Aspartate Aminotransferase, domain 1"/>
    <property type="match status" value="1"/>
</dbReference>
<dbReference type="SUPFAM" id="SSF53383">
    <property type="entry name" value="PLP-dependent transferases"/>
    <property type="match status" value="1"/>
</dbReference>
<protein>
    <submittedName>
        <fullName evidence="7">O-acetylhomoserine sulfhydrylase</fullName>
    </submittedName>
</protein>
<dbReference type="GO" id="GO:0003961">
    <property type="term" value="F:O-acetylhomoserine aminocarboxypropyltransferase activity"/>
    <property type="evidence" value="ECO:0007669"/>
    <property type="project" value="TreeGrafter"/>
</dbReference>
<dbReference type="InterPro" id="IPR006235">
    <property type="entry name" value="OAc-hSer/O-AcSer_sulfhydrylase"/>
</dbReference>
<dbReference type="GO" id="GO:0030170">
    <property type="term" value="F:pyridoxal phosphate binding"/>
    <property type="evidence" value="ECO:0007669"/>
    <property type="project" value="InterPro"/>
</dbReference>
<feature type="modified residue" description="N6-(pyridoxal phosphate)lysine" evidence="5">
    <location>
        <position position="209"/>
    </location>
</feature>
<dbReference type="OrthoDB" id="9780685at2"/>
<comment type="similarity">
    <text evidence="2 6">Belongs to the trans-sulfuration enzymes family.</text>
</comment>
<accession>A0A4Q7ME14</accession>
<dbReference type="Gene3D" id="3.40.640.10">
    <property type="entry name" value="Type I PLP-dependent aspartate aminotransferase-like (Major domain)"/>
    <property type="match status" value="1"/>
</dbReference>
<dbReference type="PANTHER" id="PTHR43797:SF2">
    <property type="entry name" value="HOMOCYSTEINE_CYSTEINE SYNTHASE"/>
    <property type="match status" value="1"/>
</dbReference>
<dbReference type="GO" id="GO:0006535">
    <property type="term" value="P:cysteine biosynthetic process from serine"/>
    <property type="evidence" value="ECO:0007669"/>
    <property type="project" value="TreeGrafter"/>
</dbReference>
<evidence type="ECO:0000313" key="8">
    <source>
        <dbReference type="Proteomes" id="UP000293289"/>
    </source>
</evidence>
<reference evidence="7 8" key="1">
    <citation type="submission" date="2019-02" db="EMBL/GenBank/DDBJ databases">
        <title>Genomic Encyclopedia of Type Strains, Phase IV (KMG-IV): sequencing the most valuable type-strain genomes for metagenomic binning, comparative biology and taxonomic classification.</title>
        <authorList>
            <person name="Goeker M."/>
        </authorList>
    </citation>
    <scope>NUCLEOTIDE SEQUENCE [LARGE SCALE GENOMIC DNA]</scope>
    <source>
        <strain evidence="7 8">DSM 43045</strain>
    </source>
</reference>
<dbReference type="PANTHER" id="PTHR43797">
    <property type="entry name" value="HOMOCYSTEINE/CYSTEINE SYNTHASE"/>
    <property type="match status" value="1"/>
</dbReference>
<dbReference type="GO" id="GO:0004124">
    <property type="term" value="F:cysteine synthase activity"/>
    <property type="evidence" value="ECO:0007669"/>
    <property type="project" value="TreeGrafter"/>
</dbReference>
<dbReference type="InterPro" id="IPR000277">
    <property type="entry name" value="Cys/Met-Metab_PyrdxlP-dep_enz"/>
</dbReference>
<comment type="caution">
    <text evidence="7">The sequence shown here is derived from an EMBL/GenBank/DDBJ whole genome shotgun (WGS) entry which is preliminary data.</text>
</comment>
<dbReference type="Pfam" id="PF01053">
    <property type="entry name" value="Cys_Met_Meta_PP"/>
    <property type="match status" value="1"/>
</dbReference>
<organism evidence="7 8">
    <name type="scientific">Agromyces ramosus</name>
    <dbReference type="NCBI Taxonomy" id="33879"/>
    <lineage>
        <taxon>Bacteria</taxon>
        <taxon>Bacillati</taxon>
        <taxon>Actinomycetota</taxon>
        <taxon>Actinomycetes</taxon>
        <taxon>Micrococcales</taxon>
        <taxon>Microbacteriaceae</taxon>
        <taxon>Agromyces</taxon>
    </lineage>
</organism>
<dbReference type="InterPro" id="IPR054542">
    <property type="entry name" value="Cys_met_metab_PP"/>
</dbReference>
<sequence>MADREFGFKTRAIHAGNIPDQVTGARALPIYQSTAFVFDDTADAAARFALQKYGNIYSRLANPTVASFEERVASLEGGLGAVATASGLSAQYITFASLAGAGDHIVASANLYGGSITQLDVTLRRFGVETTFVRSADPADYAAAITEKTKALFVETIANPSGEIADLEGLADVAHAHGIPFIVDSTIPTPYLNRPIEWGADIVTHSATKFLGGHGTTLGGVVVESGRFHWHSEKFPLFGEPVPSYGGLQWSGNFGEYAFLTRLRAEQLRDIGPALAPHSAFLLAQGVETLPYRIQAHVDNARAVAEWLEADPRIEHVWWAGLANHPHHERAAKYLPKGPGSVFSFEVKGGRAVGQQLIESVNLASHLANIGDAKTLIIHPASTTHAQLTEQQLVDAGVLPGVVRISVGIEDVEDIIDDLDQALTAATGAAR</sequence>
<evidence type="ECO:0000256" key="4">
    <source>
        <dbReference type="ARBA" id="ARBA00022898"/>
    </source>
</evidence>
<evidence type="ECO:0000256" key="3">
    <source>
        <dbReference type="ARBA" id="ARBA00022679"/>
    </source>
</evidence>
<dbReference type="InterPro" id="IPR015422">
    <property type="entry name" value="PyrdxlP-dep_Trfase_small"/>
</dbReference>
<dbReference type="RefSeq" id="WP_130352301.1">
    <property type="nucleotide sequence ID" value="NZ_SGWY01000002.1"/>
</dbReference>
<evidence type="ECO:0000313" key="7">
    <source>
        <dbReference type="EMBL" id="RZS65623.1"/>
    </source>
</evidence>
<evidence type="ECO:0000256" key="6">
    <source>
        <dbReference type="RuleBase" id="RU362118"/>
    </source>
</evidence>
<keyword evidence="3" id="KW-0808">Transferase</keyword>
<evidence type="ECO:0000256" key="5">
    <source>
        <dbReference type="PIRSR" id="PIRSR001434-2"/>
    </source>
</evidence>
<dbReference type="InterPro" id="IPR015424">
    <property type="entry name" value="PyrdxlP-dep_Trfase"/>
</dbReference>
<dbReference type="GO" id="GO:0071269">
    <property type="term" value="P:L-homocysteine biosynthetic process"/>
    <property type="evidence" value="ECO:0007669"/>
    <property type="project" value="TreeGrafter"/>
</dbReference>
<gene>
    <name evidence="7" type="ORF">EV187_1321</name>
</gene>
<dbReference type="CDD" id="cd00614">
    <property type="entry name" value="CGS_like"/>
    <property type="match status" value="1"/>
</dbReference>